<organism evidence="2 3">
    <name type="scientific">Ferrimicrobium acidiphilum</name>
    <dbReference type="NCBI Taxonomy" id="121039"/>
    <lineage>
        <taxon>Bacteria</taxon>
        <taxon>Bacillati</taxon>
        <taxon>Actinomycetota</taxon>
        <taxon>Acidimicrobiia</taxon>
        <taxon>Acidimicrobiales</taxon>
        <taxon>Acidimicrobiaceae</taxon>
        <taxon>Ferrimicrobium</taxon>
    </lineage>
</organism>
<reference evidence="2 3" key="1">
    <citation type="submission" date="2024-07" db="EMBL/GenBank/DDBJ databases">
        <title>Draft Genome Sequence of Ferrimicrobium acidiphilum Strain YE2023, Isolated from a Pulp of Bioleach Reactor.</title>
        <authorList>
            <person name="Elkina Y.A."/>
            <person name="Bulaeva A.G."/>
            <person name="Beletsky A.V."/>
            <person name="Mardanov A.V."/>
        </authorList>
    </citation>
    <scope>NUCLEOTIDE SEQUENCE [LARGE SCALE GENOMIC DNA]</scope>
    <source>
        <strain evidence="2 3">YE2023</strain>
    </source>
</reference>
<name>A0ABV3Y6B3_9ACTN</name>
<accession>A0ABV3Y6B3</accession>
<keyword evidence="3" id="KW-1185">Reference proteome</keyword>
<evidence type="ECO:0000256" key="1">
    <source>
        <dbReference type="SAM" id="Coils"/>
    </source>
</evidence>
<protein>
    <submittedName>
        <fullName evidence="2">Uncharacterized protein</fullName>
    </submittedName>
</protein>
<comment type="caution">
    <text evidence="2">The sequence shown here is derived from an EMBL/GenBank/DDBJ whole genome shotgun (WGS) entry which is preliminary data.</text>
</comment>
<feature type="coiled-coil region" evidence="1">
    <location>
        <begin position="13"/>
        <end position="57"/>
    </location>
</feature>
<dbReference type="Proteomes" id="UP001560267">
    <property type="component" value="Unassembled WGS sequence"/>
</dbReference>
<dbReference type="EMBL" id="JBFSHR010000286">
    <property type="protein sequence ID" value="MEX6431106.1"/>
    <property type="molecule type" value="Genomic_DNA"/>
</dbReference>
<evidence type="ECO:0000313" key="3">
    <source>
        <dbReference type="Proteomes" id="UP001560267"/>
    </source>
</evidence>
<evidence type="ECO:0000313" key="2">
    <source>
        <dbReference type="EMBL" id="MEX6431106.1"/>
    </source>
</evidence>
<proteinExistence type="predicted"/>
<sequence>MSQASYATLVCDCETLKAKVATQAEVIEKLEARIVELVDQDRLIAELRCEIAELKGRLNTD</sequence>
<keyword evidence="1" id="KW-0175">Coiled coil</keyword>
<gene>
    <name evidence="2" type="ORF">AB6A68_14950</name>
</gene>
<feature type="non-terminal residue" evidence="2">
    <location>
        <position position="61"/>
    </location>
</feature>
<dbReference type="RefSeq" id="WP_369085127.1">
    <property type="nucleotide sequence ID" value="NZ_JBFSHR010000286.1"/>
</dbReference>